<dbReference type="Proteomes" id="UP000447355">
    <property type="component" value="Unassembled WGS sequence"/>
</dbReference>
<evidence type="ECO:0000313" key="2">
    <source>
        <dbReference type="Proteomes" id="UP000447355"/>
    </source>
</evidence>
<accession>A0A845GPG0</accession>
<dbReference type="AlphaFoldDB" id="A0A845GPG0"/>
<name>A0A845GPG0_9BURK</name>
<gene>
    <name evidence="1" type="ORF">GTP90_21465</name>
</gene>
<dbReference type="Gene3D" id="2.130.10.10">
    <property type="entry name" value="YVTN repeat-like/Quinoprotein amine dehydrogenase"/>
    <property type="match status" value="2"/>
</dbReference>
<dbReference type="InterPro" id="IPR011048">
    <property type="entry name" value="Haem_d1_sf"/>
</dbReference>
<dbReference type="PANTHER" id="PTHR47197:SF3">
    <property type="entry name" value="DIHYDRO-HEME D1 DEHYDROGENASE"/>
    <property type="match status" value="1"/>
</dbReference>
<proteinExistence type="predicted"/>
<dbReference type="InterPro" id="IPR015943">
    <property type="entry name" value="WD40/YVTN_repeat-like_dom_sf"/>
</dbReference>
<sequence length="325" mass="34671">MKGNSIMFNKSLLLSLLLVIVLPEVNAADYSVLQKWTFDEAGRWDYLDVEPVHQRLFMTRGDHLQVLDLPSGKFAGRIDGLQGGHGVAFAQKLGLGYASSGGSNSVIVFDLGTLQAKQEVKVSGVNPDAILFDEGSGNLYTFNGKSENATVFDAASMKLKATIALNGKPEFAVTDGKRVYVNIEDKAEIAVVDIASNRVVASWPLRGCEEPTGLALDSIHARLFSVCQNGVMVVVSAADGKVVATAPIGQHADAVVYAAASATVFSSNGDGSLSMIHQDGADHYVNTQTLHTEKGARTLAMDHQNGRIYLPTILNQHFTVIVAAP</sequence>
<comment type="caution">
    <text evidence="1">The sequence shown here is derived from an EMBL/GenBank/DDBJ whole genome shotgun (WGS) entry which is preliminary data.</text>
</comment>
<dbReference type="InterPro" id="IPR051200">
    <property type="entry name" value="Host-pathogen_enzymatic-act"/>
</dbReference>
<organism evidence="1 2">
    <name type="scientific">Duganella vulcania</name>
    <dbReference type="NCBI Taxonomy" id="2692166"/>
    <lineage>
        <taxon>Bacteria</taxon>
        <taxon>Pseudomonadati</taxon>
        <taxon>Pseudomonadota</taxon>
        <taxon>Betaproteobacteria</taxon>
        <taxon>Burkholderiales</taxon>
        <taxon>Oxalobacteraceae</taxon>
        <taxon>Telluria group</taxon>
        <taxon>Duganella</taxon>
    </lineage>
</organism>
<protein>
    <submittedName>
        <fullName evidence="1">YncE family protein</fullName>
    </submittedName>
</protein>
<reference evidence="1" key="1">
    <citation type="submission" date="2019-12" db="EMBL/GenBank/DDBJ databases">
        <title>Novel species isolated from a subtropical stream in China.</title>
        <authorList>
            <person name="Lu H."/>
        </authorList>
    </citation>
    <scope>NUCLEOTIDE SEQUENCE [LARGE SCALE GENOMIC DNA]</scope>
    <source>
        <strain evidence="1">FT81W</strain>
    </source>
</reference>
<dbReference type="EMBL" id="WWCX01000045">
    <property type="protein sequence ID" value="MYM96433.1"/>
    <property type="molecule type" value="Genomic_DNA"/>
</dbReference>
<dbReference type="PANTHER" id="PTHR47197">
    <property type="entry name" value="PROTEIN NIRF"/>
    <property type="match status" value="1"/>
</dbReference>
<evidence type="ECO:0000313" key="1">
    <source>
        <dbReference type="EMBL" id="MYM96433.1"/>
    </source>
</evidence>
<dbReference type="SUPFAM" id="SSF51004">
    <property type="entry name" value="C-terminal (heme d1) domain of cytochrome cd1-nitrite reductase"/>
    <property type="match status" value="1"/>
</dbReference>
<dbReference type="RefSeq" id="WP_161085453.1">
    <property type="nucleotide sequence ID" value="NZ_WWCX01000045.1"/>
</dbReference>